<evidence type="ECO:0000259" key="7">
    <source>
        <dbReference type="PROSITE" id="PS51898"/>
    </source>
</evidence>
<evidence type="ECO:0000256" key="6">
    <source>
        <dbReference type="SAM" id="MobiDB-lite"/>
    </source>
</evidence>
<dbReference type="SUPFAM" id="SSF56349">
    <property type="entry name" value="DNA breaking-rejoining enzymes"/>
    <property type="match status" value="1"/>
</dbReference>
<dbReference type="Gene3D" id="1.10.150.130">
    <property type="match status" value="1"/>
</dbReference>
<dbReference type="AlphaFoldDB" id="A0A6L6PG50"/>
<proteinExistence type="inferred from homology"/>
<keyword evidence="10" id="KW-1185">Reference proteome</keyword>
<keyword evidence="4" id="KW-0233">DNA recombination</keyword>
<dbReference type="Pfam" id="PF00589">
    <property type="entry name" value="Phage_integrase"/>
    <property type="match status" value="1"/>
</dbReference>
<dbReference type="GO" id="GO:0006310">
    <property type="term" value="P:DNA recombination"/>
    <property type="evidence" value="ECO:0007669"/>
    <property type="project" value="UniProtKB-KW"/>
</dbReference>
<dbReference type="PANTHER" id="PTHR30629">
    <property type="entry name" value="PROPHAGE INTEGRASE"/>
    <property type="match status" value="1"/>
</dbReference>
<dbReference type="InterPro" id="IPR013762">
    <property type="entry name" value="Integrase-like_cat_sf"/>
</dbReference>
<feature type="region of interest" description="Disordered" evidence="6">
    <location>
        <begin position="1"/>
        <end position="23"/>
    </location>
</feature>
<comment type="caution">
    <text evidence="9">The sequence shown here is derived from an EMBL/GenBank/DDBJ whole genome shotgun (WGS) entry which is preliminary data.</text>
</comment>
<dbReference type="EMBL" id="WNKY01000009">
    <property type="protein sequence ID" value="MTV38038.1"/>
    <property type="molecule type" value="Genomic_DNA"/>
</dbReference>
<dbReference type="PROSITE" id="PS51898">
    <property type="entry name" value="TYR_RECOMBINASE"/>
    <property type="match status" value="1"/>
</dbReference>
<evidence type="ECO:0000256" key="3">
    <source>
        <dbReference type="ARBA" id="ARBA00023125"/>
    </source>
</evidence>
<dbReference type="InterPro" id="IPR025166">
    <property type="entry name" value="Integrase_DNA_bind_dom"/>
</dbReference>
<name>A0A6L6PG50_9BURK</name>
<evidence type="ECO:0000256" key="5">
    <source>
        <dbReference type="PROSITE-ProRule" id="PRU01248"/>
    </source>
</evidence>
<dbReference type="InterPro" id="IPR050808">
    <property type="entry name" value="Phage_Integrase"/>
</dbReference>
<comment type="similarity">
    <text evidence="1">Belongs to the 'phage' integrase family.</text>
</comment>
<dbReference type="InterPro" id="IPR053876">
    <property type="entry name" value="Phage_int_M"/>
</dbReference>
<dbReference type="PROSITE" id="PS51900">
    <property type="entry name" value="CB"/>
    <property type="match status" value="1"/>
</dbReference>
<keyword evidence="3 5" id="KW-0238">DNA-binding</keyword>
<dbReference type="Pfam" id="PF13356">
    <property type="entry name" value="Arm-DNA-bind_3"/>
    <property type="match status" value="1"/>
</dbReference>
<dbReference type="Gene3D" id="1.10.443.10">
    <property type="entry name" value="Intergrase catalytic core"/>
    <property type="match status" value="1"/>
</dbReference>
<feature type="domain" description="Tyr recombinase" evidence="7">
    <location>
        <begin position="207"/>
        <end position="395"/>
    </location>
</feature>
<accession>A0A6L6PG50</accession>
<sequence>MPKLSAPLTDLQPRNAKPKDKPYKLSDGGGLYLLVNPDGAKYWRMSYRFLGKEKLLAFGKYPEVTLAEARQKRLDAKKLINAEIDPSAEKKERRRAAEERASNTFEKIAREWHANRLPTWRESTARDTLRRLEIDIFPAIGSRAIDAITHQEMIATLRKIESRGAHEIAHRIKATCARIFSYANQLGIQNRNPAADLKDVLKPVKAGHFAAIQADDLPVFLNAMDRNDQRLYMPTRIAMRLMLLIFLRTSELIETPWSEIDLEKGEWIVPWHRMKRGKLTVNPDMTDHHVCLSRQALVLLRELHQLTGGSMYLFPNQRDHEKPMSNGAILMALRRMGYQNKMTGHGFRALAMSTIKEHLGYRHEVVDRQLAHAQKDKVAAAYDRATFLEERKKMMQDWADYIDRLASGEPVMVRSLRLA</sequence>
<reference evidence="9 10" key="1">
    <citation type="submission" date="2019-11" db="EMBL/GenBank/DDBJ databases">
        <title>Type strains purchased from KCTC, JCM and DSMZ.</title>
        <authorList>
            <person name="Lu H."/>
        </authorList>
    </citation>
    <scope>NUCLEOTIDE SEQUENCE [LARGE SCALE GENOMIC DNA]</scope>
    <source>
        <strain evidence="9 10">KCTC 22382</strain>
    </source>
</reference>
<evidence type="ECO:0000256" key="4">
    <source>
        <dbReference type="ARBA" id="ARBA00023172"/>
    </source>
</evidence>
<dbReference type="OrthoDB" id="9775880at2"/>
<dbReference type="Gene3D" id="3.30.160.390">
    <property type="entry name" value="Integrase, DNA-binding domain"/>
    <property type="match status" value="1"/>
</dbReference>
<dbReference type="Proteomes" id="UP000475582">
    <property type="component" value="Unassembled WGS sequence"/>
</dbReference>
<evidence type="ECO:0000313" key="10">
    <source>
        <dbReference type="Proteomes" id="UP000475582"/>
    </source>
</evidence>
<dbReference type="RefSeq" id="WP_155463535.1">
    <property type="nucleotide sequence ID" value="NZ_WNKY01000009.1"/>
</dbReference>
<evidence type="ECO:0000256" key="2">
    <source>
        <dbReference type="ARBA" id="ARBA00022908"/>
    </source>
</evidence>
<dbReference type="InterPro" id="IPR010998">
    <property type="entry name" value="Integrase_recombinase_N"/>
</dbReference>
<dbReference type="PANTHER" id="PTHR30629:SF2">
    <property type="entry name" value="PROPHAGE INTEGRASE INTS-RELATED"/>
    <property type="match status" value="1"/>
</dbReference>
<dbReference type="Pfam" id="PF22022">
    <property type="entry name" value="Phage_int_M"/>
    <property type="match status" value="1"/>
</dbReference>
<dbReference type="InterPro" id="IPR044068">
    <property type="entry name" value="CB"/>
</dbReference>
<evidence type="ECO:0000313" key="9">
    <source>
        <dbReference type="EMBL" id="MTV38038.1"/>
    </source>
</evidence>
<keyword evidence="2" id="KW-0229">DNA integration</keyword>
<feature type="domain" description="Core-binding (CB)" evidence="8">
    <location>
        <begin position="103"/>
        <end position="184"/>
    </location>
</feature>
<evidence type="ECO:0000256" key="1">
    <source>
        <dbReference type="ARBA" id="ARBA00008857"/>
    </source>
</evidence>
<dbReference type="CDD" id="cd00801">
    <property type="entry name" value="INT_P4_C"/>
    <property type="match status" value="1"/>
</dbReference>
<dbReference type="InterPro" id="IPR002104">
    <property type="entry name" value="Integrase_catalytic"/>
</dbReference>
<organism evidence="9 10">
    <name type="scientific">Duganella radicis</name>
    <dbReference type="NCBI Taxonomy" id="551988"/>
    <lineage>
        <taxon>Bacteria</taxon>
        <taxon>Pseudomonadati</taxon>
        <taxon>Pseudomonadota</taxon>
        <taxon>Betaproteobacteria</taxon>
        <taxon>Burkholderiales</taxon>
        <taxon>Oxalobacteraceae</taxon>
        <taxon>Telluria group</taxon>
        <taxon>Duganella</taxon>
    </lineage>
</organism>
<dbReference type="GO" id="GO:0003677">
    <property type="term" value="F:DNA binding"/>
    <property type="evidence" value="ECO:0007669"/>
    <property type="project" value="UniProtKB-UniRule"/>
</dbReference>
<dbReference type="InterPro" id="IPR038488">
    <property type="entry name" value="Integrase_DNA-bd_sf"/>
</dbReference>
<dbReference type="GO" id="GO:0015074">
    <property type="term" value="P:DNA integration"/>
    <property type="evidence" value="ECO:0007669"/>
    <property type="project" value="UniProtKB-KW"/>
</dbReference>
<evidence type="ECO:0000259" key="8">
    <source>
        <dbReference type="PROSITE" id="PS51900"/>
    </source>
</evidence>
<dbReference type="InterPro" id="IPR011010">
    <property type="entry name" value="DNA_brk_join_enz"/>
</dbReference>
<protein>
    <submittedName>
        <fullName evidence="9">DUF4102 domain-containing protein</fullName>
    </submittedName>
</protein>
<gene>
    <name evidence="9" type="ORF">GM676_10680</name>
</gene>